<dbReference type="NCBIfam" id="TIGR01841">
    <property type="entry name" value="phasin"/>
    <property type="match status" value="1"/>
</dbReference>
<dbReference type="AlphaFoldDB" id="A0A840AM44"/>
<evidence type="ECO:0000313" key="2">
    <source>
        <dbReference type="EMBL" id="MBB3930408.1"/>
    </source>
</evidence>
<protein>
    <submittedName>
        <fullName evidence="2">Phasin</fullName>
    </submittedName>
</protein>
<proteinExistence type="predicted"/>
<name>A0A840AM44_9HYPH</name>
<evidence type="ECO:0000313" key="3">
    <source>
        <dbReference type="Proteomes" id="UP000553963"/>
    </source>
</evidence>
<feature type="domain" description="Phasin" evidence="1">
    <location>
        <begin position="60"/>
        <end position="157"/>
    </location>
</feature>
<reference evidence="2 3" key="1">
    <citation type="submission" date="2020-08" db="EMBL/GenBank/DDBJ databases">
        <title>Genomic Encyclopedia of Type Strains, Phase IV (KMG-IV): sequencing the most valuable type-strain genomes for metagenomic binning, comparative biology and taxonomic classification.</title>
        <authorList>
            <person name="Goeker M."/>
        </authorList>
    </citation>
    <scope>NUCLEOTIDE SEQUENCE [LARGE SCALE GENOMIC DNA]</scope>
    <source>
        <strain evidence="2 3">DSM 25966</strain>
    </source>
</reference>
<dbReference type="RefSeq" id="WP_183398069.1">
    <property type="nucleotide sequence ID" value="NZ_JACIDS010000002.1"/>
</dbReference>
<dbReference type="InterPro" id="IPR018968">
    <property type="entry name" value="Phasin"/>
</dbReference>
<comment type="caution">
    <text evidence="2">The sequence shown here is derived from an EMBL/GenBank/DDBJ whole genome shotgun (WGS) entry which is preliminary data.</text>
</comment>
<dbReference type="Proteomes" id="UP000553963">
    <property type="component" value="Unassembled WGS sequence"/>
</dbReference>
<dbReference type="InterPro" id="IPR010127">
    <property type="entry name" value="Phasin_subfam-1"/>
</dbReference>
<organism evidence="2 3">
    <name type="scientific">Kaistia hirudinis</name>
    <dbReference type="NCBI Taxonomy" id="1293440"/>
    <lineage>
        <taxon>Bacteria</taxon>
        <taxon>Pseudomonadati</taxon>
        <taxon>Pseudomonadota</taxon>
        <taxon>Alphaproteobacteria</taxon>
        <taxon>Hyphomicrobiales</taxon>
        <taxon>Kaistiaceae</taxon>
        <taxon>Kaistia</taxon>
    </lineage>
</organism>
<sequence>MSDTPATPAKAAKSAAAKVTKAFEAPFEAFNFSVPTTEMPAAFRDFAEKALTGSKDAYAKLKTAAEEATEAFEDTVETTRSGALEFGHKSLDVAKTNTDAAFAFYKELLTAKTFAEVLELQTGFAKKQAEALAAQAKEFQELSQKLFTEASRPLKASYDKAVKTAKFN</sequence>
<accession>A0A840AM44</accession>
<evidence type="ECO:0000259" key="1">
    <source>
        <dbReference type="Pfam" id="PF09361"/>
    </source>
</evidence>
<keyword evidence="3" id="KW-1185">Reference proteome</keyword>
<dbReference type="EMBL" id="JACIDS010000002">
    <property type="protein sequence ID" value="MBB3930408.1"/>
    <property type="molecule type" value="Genomic_DNA"/>
</dbReference>
<dbReference type="InterPro" id="IPR010234">
    <property type="entry name" value="Phasin_subfam-2"/>
</dbReference>
<gene>
    <name evidence="2" type="ORF">GGR25_001447</name>
</gene>
<dbReference type="NCBIfam" id="TIGR01985">
    <property type="entry name" value="phasin_2"/>
    <property type="match status" value="1"/>
</dbReference>
<dbReference type="Pfam" id="PF09361">
    <property type="entry name" value="Phasin_2"/>
    <property type="match status" value="1"/>
</dbReference>